<keyword evidence="3" id="KW-0064">Aspartyl protease</keyword>
<keyword evidence="7" id="KW-0695">RNA-directed DNA polymerase</keyword>
<keyword evidence="4" id="KW-0378">Hydrolase</keyword>
<dbReference type="InterPro" id="IPR056924">
    <property type="entry name" value="SH3_Tf2-1"/>
</dbReference>
<evidence type="ECO:0000256" key="7">
    <source>
        <dbReference type="ARBA" id="ARBA00022918"/>
    </source>
</evidence>
<dbReference type="OrthoDB" id="5554229at2759"/>
<dbReference type="PANTHER" id="PTHR37984">
    <property type="entry name" value="PROTEIN CBG26694"/>
    <property type="match status" value="1"/>
</dbReference>
<evidence type="ECO:0000256" key="1">
    <source>
        <dbReference type="ARBA" id="ARBA00022670"/>
    </source>
</evidence>
<feature type="domain" description="Integrase catalytic" evidence="12">
    <location>
        <begin position="224"/>
        <end position="386"/>
    </location>
</feature>
<accession>A0A2Z6NQU3</accession>
<evidence type="ECO:0000256" key="11">
    <source>
        <dbReference type="SAM" id="MobiDB-lite"/>
    </source>
</evidence>
<evidence type="ECO:0000256" key="3">
    <source>
        <dbReference type="ARBA" id="ARBA00022750"/>
    </source>
</evidence>
<dbReference type="Gene3D" id="1.10.340.70">
    <property type="match status" value="1"/>
</dbReference>
<dbReference type="GO" id="GO:0006508">
    <property type="term" value="P:proteolysis"/>
    <property type="evidence" value="ECO:0007669"/>
    <property type="project" value="UniProtKB-KW"/>
</dbReference>
<evidence type="ECO:0000313" key="13">
    <source>
        <dbReference type="EMBL" id="GAU38882.1"/>
    </source>
</evidence>
<dbReference type="Gene3D" id="3.30.420.10">
    <property type="entry name" value="Ribonuclease H-like superfamily/Ribonuclease H"/>
    <property type="match status" value="1"/>
</dbReference>
<dbReference type="PANTHER" id="PTHR37984:SF5">
    <property type="entry name" value="PROTEIN NYNRIN-LIKE"/>
    <property type="match status" value="1"/>
</dbReference>
<evidence type="ECO:0000256" key="2">
    <source>
        <dbReference type="ARBA" id="ARBA00022723"/>
    </source>
</evidence>
<dbReference type="InterPro" id="IPR012337">
    <property type="entry name" value="RNaseH-like_sf"/>
</dbReference>
<keyword evidence="10" id="KW-0233">DNA recombination</keyword>
<dbReference type="InterPro" id="IPR036397">
    <property type="entry name" value="RNaseH_sf"/>
</dbReference>
<evidence type="ECO:0000256" key="4">
    <source>
        <dbReference type="ARBA" id="ARBA00022801"/>
    </source>
</evidence>
<dbReference type="GO" id="GO:0003887">
    <property type="term" value="F:DNA-directed DNA polymerase activity"/>
    <property type="evidence" value="ECO:0007669"/>
    <property type="project" value="UniProtKB-KW"/>
</dbReference>
<keyword evidence="8" id="KW-0239">DNA-directed DNA polymerase</keyword>
<dbReference type="GO" id="GO:0015074">
    <property type="term" value="P:DNA integration"/>
    <property type="evidence" value="ECO:0007669"/>
    <property type="project" value="UniProtKB-KW"/>
</dbReference>
<dbReference type="FunFam" id="1.10.340.70:FF:000001">
    <property type="entry name" value="Retrovirus-related Pol polyprotein from transposon gypsy-like Protein"/>
    <property type="match status" value="1"/>
</dbReference>
<protein>
    <recommendedName>
        <fullName evidence="12">Integrase catalytic domain-containing protein</fullName>
    </recommendedName>
</protein>
<evidence type="ECO:0000313" key="14">
    <source>
        <dbReference type="Proteomes" id="UP000242715"/>
    </source>
</evidence>
<feature type="compositionally biased region" description="Low complexity" evidence="11">
    <location>
        <begin position="652"/>
        <end position="662"/>
    </location>
</feature>
<dbReference type="InterPro" id="IPR001584">
    <property type="entry name" value="Integrase_cat-core"/>
</dbReference>
<keyword evidence="14" id="KW-1185">Reference proteome</keyword>
<feature type="region of interest" description="Disordered" evidence="11">
    <location>
        <begin position="633"/>
        <end position="708"/>
    </location>
</feature>
<keyword evidence="9" id="KW-0238">DNA-binding</keyword>
<keyword evidence="6" id="KW-0229">DNA integration</keyword>
<organism evidence="13 14">
    <name type="scientific">Trifolium subterraneum</name>
    <name type="common">Subterranean clover</name>
    <dbReference type="NCBI Taxonomy" id="3900"/>
    <lineage>
        <taxon>Eukaryota</taxon>
        <taxon>Viridiplantae</taxon>
        <taxon>Streptophyta</taxon>
        <taxon>Embryophyta</taxon>
        <taxon>Tracheophyta</taxon>
        <taxon>Spermatophyta</taxon>
        <taxon>Magnoliopsida</taxon>
        <taxon>eudicotyledons</taxon>
        <taxon>Gunneridae</taxon>
        <taxon>Pentapetalae</taxon>
        <taxon>rosids</taxon>
        <taxon>fabids</taxon>
        <taxon>Fabales</taxon>
        <taxon>Fabaceae</taxon>
        <taxon>Papilionoideae</taxon>
        <taxon>50 kb inversion clade</taxon>
        <taxon>NPAAA clade</taxon>
        <taxon>Hologalegina</taxon>
        <taxon>IRL clade</taxon>
        <taxon>Trifolieae</taxon>
        <taxon>Trifolium</taxon>
    </lineage>
</organism>
<name>A0A2Z6NQU3_TRISU</name>
<dbReference type="GO" id="GO:0004190">
    <property type="term" value="F:aspartic-type endopeptidase activity"/>
    <property type="evidence" value="ECO:0007669"/>
    <property type="project" value="UniProtKB-KW"/>
</dbReference>
<dbReference type="EMBL" id="DF973735">
    <property type="protein sequence ID" value="GAU38882.1"/>
    <property type="molecule type" value="Genomic_DNA"/>
</dbReference>
<gene>
    <name evidence="13" type="ORF">TSUD_67450</name>
</gene>
<feature type="region of interest" description="Disordered" evidence="11">
    <location>
        <begin position="576"/>
        <end position="617"/>
    </location>
</feature>
<dbReference type="Proteomes" id="UP000242715">
    <property type="component" value="Unassembled WGS sequence"/>
</dbReference>
<sequence>MPKASNPTNKDLDVSIQTTSQQLEEAITDTNNRFAATNNRLTEELGIVNTKLDNQPQIIQRELAANNESLKIFIIEALKAHDALSRKHTDLESEALLMSLSSTIPVILSSLQQYYRKDENGQTLVSKIVNEEDTTQQYSYKEGLVFFKDRVYIPESSDLRTAILREYHNTPTAGHSGLQPTLARLAASFLWPGIYRDVKQFIKQCIVCQQNKYMPTKKQGLLQPLETPDRVWEEITMNFITHLPNSFGHTVIWVICDRLTKYVHFIGLPTRFTAKDIAMRFSTEICRLHGPPKSIVSDCDPLFLSNFWKELFRVQGTILKYSSAYHPETDGQTEVVNRSLETYLRCFSSEHPRKWYKFLHLAEYWHNSTFHSSIKMSPFEALYGRSPPSVLDYVRGHSANSEPYRQQTVQHRVSQKLSKRYFGPYKVIRRIGKVAYELDLPPSSRIHPVVHVSQLRAYYGGDPSSHFSSLPPELEDCVILDKEDHDSSHVVTIDLVVTNSKVLLEEDEKEGSKLVGESSLNLEQEKSSGIDIVTDVLDMPLDITAGPLMQRTHSEPLDRAVVSQVFSLPLDDDGLSTKKIPSHHQAPSVTPFPPLISHAATSSPLIPSNGPPPLIQIPHASQRQLDMSFSKRVTGTTRPCSNTPLPSLDPHSTSSPPSITTTLGQHPSINKSPPFPTLITSTTIPNLEDKVLSGPDSDVSGPSYPKPKRKIFKPFWNNDFVPK</sequence>
<evidence type="ECO:0000256" key="9">
    <source>
        <dbReference type="ARBA" id="ARBA00023125"/>
    </source>
</evidence>
<keyword evidence="1" id="KW-0645">Protease</keyword>
<evidence type="ECO:0000259" key="12">
    <source>
        <dbReference type="PROSITE" id="PS50994"/>
    </source>
</evidence>
<evidence type="ECO:0000256" key="10">
    <source>
        <dbReference type="ARBA" id="ARBA00023172"/>
    </source>
</evidence>
<evidence type="ECO:0000256" key="5">
    <source>
        <dbReference type="ARBA" id="ARBA00022842"/>
    </source>
</evidence>
<dbReference type="GO" id="GO:0006310">
    <property type="term" value="P:DNA recombination"/>
    <property type="evidence" value="ECO:0007669"/>
    <property type="project" value="UniProtKB-KW"/>
</dbReference>
<dbReference type="GO" id="GO:0046872">
    <property type="term" value="F:metal ion binding"/>
    <property type="evidence" value="ECO:0007669"/>
    <property type="project" value="UniProtKB-KW"/>
</dbReference>
<dbReference type="GO" id="GO:0003964">
    <property type="term" value="F:RNA-directed DNA polymerase activity"/>
    <property type="evidence" value="ECO:0007669"/>
    <property type="project" value="UniProtKB-KW"/>
</dbReference>
<dbReference type="GO" id="GO:0003677">
    <property type="term" value="F:DNA binding"/>
    <property type="evidence" value="ECO:0007669"/>
    <property type="project" value="UniProtKB-KW"/>
</dbReference>
<keyword evidence="2" id="KW-0479">Metal-binding</keyword>
<proteinExistence type="predicted"/>
<dbReference type="Pfam" id="PF17921">
    <property type="entry name" value="Integrase_H2C2"/>
    <property type="match status" value="1"/>
</dbReference>
<keyword evidence="5" id="KW-0460">Magnesium</keyword>
<dbReference type="Pfam" id="PF24626">
    <property type="entry name" value="SH3_Tf2-1"/>
    <property type="match status" value="1"/>
</dbReference>
<dbReference type="AlphaFoldDB" id="A0A2Z6NQU3"/>
<keyword evidence="8" id="KW-0548">Nucleotidyltransferase</keyword>
<evidence type="ECO:0000256" key="6">
    <source>
        <dbReference type="ARBA" id="ARBA00022908"/>
    </source>
</evidence>
<feature type="compositionally biased region" description="Polar residues" evidence="11">
    <location>
        <begin position="633"/>
        <end position="645"/>
    </location>
</feature>
<reference evidence="14" key="1">
    <citation type="journal article" date="2017" name="Front. Plant Sci.">
        <title>Climate Clever Clovers: New Paradigm to Reduce the Environmental Footprint of Ruminants by Breeding Low Methanogenic Forages Utilizing Haplotype Variation.</title>
        <authorList>
            <person name="Kaur P."/>
            <person name="Appels R."/>
            <person name="Bayer P.E."/>
            <person name="Keeble-Gagnere G."/>
            <person name="Wang J."/>
            <person name="Hirakawa H."/>
            <person name="Shirasawa K."/>
            <person name="Vercoe P."/>
            <person name="Stefanova K."/>
            <person name="Durmic Z."/>
            <person name="Nichols P."/>
            <person name="Revell C."/>
            <person name="Isobe S.N."/>
            <person name="Edwards D."/>
            <person name="Erskine W."/>
        </authorList>
    </citation>
    <scope>NUCLEOTIDE SEQUENCE [LARGE SCALE GENOMIC DNA]</scope>
    <source>
        <strain evidence="14">cv. Daliak</strain>
    </source>
</reference>
<dbReference type="InterPro" id="IPR041588">
    <property type="entry name" value="Integrase_H2C2"/>
</dbReference>
<keyword evidence="8" id="KW-0808">Transferase</keyword>
<evidence type="ECO:0000256" key="8">
    <source>
        <dbReference type="ARBA" id="ARBA00022932"/>
    </source>
</evidence>
<dbReference type="InterPro" id="IPR050951">
    <property type="entry name" value="Retrovirus_Pol_polyprotein"/>
</dbReference>
<dbReference type="SUPFAM" id="SSF53098">
    <property type="entry name" value="Ribonuclease H-like"/>
    <property type="match status" value="1"/>
</dbReference>
<dbReference type="PROSITE" id="PS50994">
    <property type="entry name" value="INTEGRASE"/>
    <property type="match status" value="1"/>
</dbReference>